<feature type="transmembrane region" description="Helical" evidence="12">
    <location>
        <begin position="237"/>
        <end position="258"/>
    </location>
</feature>
<feature type="transmembrane region" description="Helical" evidence="12">
    <location>
        <begin position="270"/>
        <end position="289"/>
    </location>
</feature>
<organism evidence="13 14">
    <name type="scientific">Massilicoli timonensis</name>
    <dbReference type="NCBI Taxonomy" id="2015901"/>
    <lineage>
        <taxon>Bacteria</taxon>
        <taxon>Bacillati</taxon>
        <taxon>Bacillota</taxon>
        <taxon>Erysipelotrichia</taxon>
        <taxon>Erysipelotrichales</taxon>
        <taxon>Erysipelotrichaceae</taxon>
        <taxon>Massilicoli</taxon>
    </lineage>
</organism>
<dbReference type="Pfam" id="PF02386">
    <property type="entry name" value="TrkH"/>
    <property type="match status" value="1"/>
</dbReference>
<proteinExistence type="inferred from homology"/>
<keyword evidence="14" id="KW-1185">Reference proteome</keyword>
<feature type="transmembrane region" description="Helical" evidence="12">
    <location>
        <begin position="181"/>
        <end position="202"/>
    </location>
</feature>
<dbReference type="EMBL" id="JANGCH010000002">
    <property type="protein sequence ID" value="MCQ5121121.1"/>
    <property type="molecule type" value="Genomic_DNA"/>
</dbReference>
<keyword evidence="8" id="KW-0630">Potassium</keyword>
<dbReference type="Proteomes" id="UP001524435">
    <property type="component" value="Unassembled WGS sequence"/>
</dbReference>
<evidence type="ECO:0000313" key="13">
    <source>
        <dbReference type="EMBL" id="MCQ5121121.1"/>
    </source>
</evidence>
<keyword evidence="9 12" id="KW-1133">Transmembrane helix</keyword>
<keyword evidence="10" id="KW-0406">Ion transport</keyword>
<dbReference type="PANTHER" id="PTHR32024:SF2">
    <property type="entry name" value="TRK SYSTEM POTASSIUM UPTAKE PROTEIN TRKG-RELATED"/>
    <property type="match status" value="1"/>
</dbReference>
<evidence type="ECO:0000256" key="8">
    <source>
        <dbReference type="ARBA" id="ARBA00022958"/>
    </source>
</evidence>
<comment type="subcellular location">
    <subcellularLocation>
        <location evidence="1">Cell inner membrane</location>
        <topology evidence="1">Multi-pass membrane protein</topology>
    </subcellularLocation>
</comment>
<feature type="transmembrane region" description="Helical" evidence="12">
    <location>
        <begin position="131"/>
        <end position="148"/>
    </location>
</feature>
<evidence type="ECO:0000256" key="11">
    <source>
        <dbReference type="ARBA" id="ARBA00023136"/>
    </source>
</evidence>
<sequence length="479" mass="53004">MNRRMIIAMLGKMLCLEGLLLLFPVLIALLYQEREGVVYAGCALGLSLFGWVLNRIPMKHTRMYAREGFLIVALSWITFSVFGALPFWFSGEIPSYVDAFFEIVSGFTTTGSSILTDVEALSHTALFWRSFSHWVGGMGILVLMVAFLRNAKGNTLHILKAEMPGPVVGKLVSKVNVTARILYYLYLFLTCLEVLLLVLGGMPLFDSLLNAFATAGTGGFAIKNASIAYYQSAYLEGVITVFMFLFGINFNLIYFFLLGKFKAALQSQELRWYAGIVLGATVLITFNILDLYSSLWEALRYALFQVVSIITTTGFVTADYGLWPLFSQTILIMLMFIGACAGSTGGGIKVSRILLYLKSARRNIRRQLHPNTVVSMNMDGRPVNNGVMQAAYAYLVFYLIIFAGSLLIVTLDNMDFTSSFSAVATTLNNVGPALHVAGPVGNFSSFSDLSKIVMSFDMLAGRLEIFPLILLFSYSTWKK</sequence>
<evidence type="ECO:0000256" key="1">
    <source>
        <dbReference type="ARBA" id="ARBA00004429"/>
    </source>
</evidence>
<dbReference type="PIRSF" id="PIRSF006247">
    <property type="entry name" value="TrkH"/>
    <property type="match status" value="1"/>
</dbReference>
<evidence type="ECO:0000256" key="4">
    <source>
        <dbReference type="ARBA" id="ARBA00022475"/>
    </source>
</evidence>
<evidence type="ECO:0000313" key="14">
    <source>
        <dbReference type="Proteomes" id="UP001524435"/>
    </source>
</evidence>
<keyword evidence="3" id="KW-0813">Transport</keyword>
<feature type="transmembrane region" description="Helical" evidence="12">
    <location>
        <begin position="452"/>
        <end position="474"/>
    </location>
</feature>
<keyword evidence="4" id="KW-1003">Cell membrane</keyword>
<dbReference type="InterPro" id="IPR004772">
    <property type="entry name" value="TrkH"/>
</dbReference>
<dbReference type="InterPro" id="IPR003445">
    <property type="entry name" value="Cat_transpt"/>
</dbReference>
<feature type="transmembrane region" description="Helical" evidence="12">
    <location>
        <begin position="37"/>
        <end position="56"/>
    </location>
</feature>
<keyword evidence="6" id="KW-0633">Potassium transport</keyword>
<feature type="transmembrane region" description="Helical" evidence="12">
    <location>
        <begin position="68"/>
        <end position="89"/>
    </location>
</feature>
<feature type="transmembrane region" description="Helical" evidence="12">
    <location>
        <begin position="391"/>
        <end position="411"/>
    </location>
</feature>
<accession>A0ABT1SIR0</accession>
<keyword evidence="11 12" id="KW-0472">Membrane</keyword>
<evidence type="ECO:0000256" key="2">
    <source>
        <dbReference type="ARBA" id="ARBA00009137"/>
    </source>
</evidence>
<feature type="transmembrane region" description="Helical" evidence="12">
    <location>
        <begin position="208"/>
        <end position="230"/>
    </location>
</feature>
<keyword evidence="7 12" id="KW-0812">Transmembrane</keyword>
<evidence type="ECO:0000256" key="9">
    <source>
        <dbReference type="ARBA" id="ARBA00022989"/>
    </source>
</evidence>
<evidence type="ECO:0000256" key="12">
    <source>
        <dbReference type="SAM" id="Phobius"/>
    </source>
</evidence>
<evidence type="ECO:0000256" key="10">
    <source>
        <dbReference type="ARBA" id="ARBA00023065"/>
    </source>
</evidence>
<reference evidence="13 14" key="1">
    <citation type="submission" date="2022-06" db="EMBL/GenBank/DDBJ databases">
        <title>Isolation of gut microbiota from human fecal samples.</title>
        <authorList>
            <person name="Pamer E.G."/>
            <person name="Barat B."/>
            <person name="Waligurski E."/>
            <person name="Medina S."/>
            <person name="Paddock L."/>
            <person name="Mostad J."/>
        </authorList>
    </citation>
    <scope>NUCLEOTIDE SEQUENCE [LARGE SCALE GENOMIC DNA]</scope>
    <source>
        <strain evidence="13 14">DFI.6.1</strain>
    </source>
</reference>
<feature type="transmembrane region" description="Helical" evidence="12">
    <location>
        <begin position="12"/>
        <end position="31"/>
    </location>
</feature>
<name>A0ABT1SIR0_9FIRM</name>
<evidence type="ECO:0000256" key="7">
    <source>
        <dbReference type="ARBA" id="ARBA00022692"/>
    </source>
</evidence>
<gene>
    <name evidence="13" type="ORF">NE663_02445</name>
</gene>
<feature type="transmembrane region" description="Helical" evidence="12">
    <location>
        <begin position="329"/>
        <end position="357"/>
    </location>
</feature>
<evidence type="ECO:0000256" key="6">
    <source>
        <dbReference type="ARBA" id="ARBA00022538"/>
    </source>
</evidence>
<dbReference type="PANTHER" id="PTHR32024">
    <property type="entry name" value="TRK SYSTEM POTASSIUM UPTAKE PROTEIN TRKG-RELATED"/>
    <property type="match status" value="1"/>
</dbReference>
<evidence type="ECO:0000256" key="3">
    <source>
        <dbReference type="ARBA" id="ARBA00022448"/>
    </source>
</evidence>
<comment type="similarity">
    <text evidence="2">Belongs to the TrkH potassium transport family.</text>
</comment>
<comment type="caution">
    <text evidence="13">The sequence shown here is derived from an EMBL/GenBank/DDBJ whole genome shotgun (WGS) entry which is preliminary data.</text>
</comment>
<evidence type="ECO:0000256" key="5">
    <source>
        <dbReference type="ARBA" id="ARBA00022519"/>
    </source>
</evidence>
<keyword evidence="5" id="KW-0997">Cell inner membrane</keyword>
<protein>
    <submittedName>
        <fullName evidence="13">TrkH family potassium uptake protein</fullName>
    </submittedName>
</protein>
<feature type="transmembrane region" description="Helical" evidence="12">
    <location>
        <begin position="301"/>
        <end position="323"/>
    </location>
</feature>
<dbReference type="RefSeq" id="WP_102267176.1">
    <property type="nucleotide sequence ID" value="NZ_JANGCH010000002.1"/>
</dbReference>